<feature type="compositionally biased region" description="Basic and acidic residues" evidence="1">
    <location>
        <begin position="218"/>
        <end position="230"/>
    </location>
</feature>
<evidence type="ECO:0000313" key="2">
    <source>
        <dbReference type="EMBL" id="TPX63016.1"/>
    </source>
</evidence>
<evidence type="ECO:0000313" key="3">
    <source>
        <dbReference type="Proteomes" id="UP000318582"/>
    </source>
</evidence>
<evidence type="ECO:0000256" key="1">
    <source>
        <dbReference type="SAM" id="MobiDB-lite"/>
    </source>
</evidence>
<dbReference type="InterPro" id="IPR046784">
    <property type="entry name" value="Eap1"/>
</dbReference>
<sequence>MSPENPRILRYSQALLLALRKSPLIQKPEGLISVAELMSQPPERSNKNNHNHNDPTVPKTGSERASRFADKELVFGPPKMNFASAQSTGLRASEDSNDMHKVVKSPDEPQSKISVLDRTTTRPISSRSRESHGRLGLNGDDNGSHPPRLEKKPIGRDGDRPEKQVERNASVGSMRMRKDEGGSWRDRSEGTGPPRPVPVKSADPWSSGTTQPRRGQRDHHPEWMNADTEKISFSGPTTPADEEQPSSGVADDDIQRFKAQMRRRERVAKPESGQQPTGQVVNQSQNISQPPTPAVQSPSAKQQEAESVDSFFDMNFDVHRVPVNQIFQKPVNEKKSSAEKSRFARFWSEEPERPPTLHTSAPPPDNMHRIGISDLFTSARMNGPQEPYGYPAARGNLPSQNGEQRYPQMMSENDVISAYNKNRPPMSDRSAPINPSDEDRAGINRVMEKLAVFGINQSPTTSEGPSYPPMNGHMGSGMMHSPHEQSPYMSGPPPPMQQFEKDIGRFHPHSPHSLYSNNVNMGIPDDPSSQLTAMIQAASKAKQNHQFPQDGSQRFKAPIPLEMMGGGGPYHEGGLLPPGVSEHMTMNGGPPPFMPVGPPMNAHLPPHYFPPNGPAPASRYVSRAPIRPYAATISR</sequence>
<feature type="compositionally biased region" description="Basic and acidic residues" evidence="1">
    <location>
        <begin position="61"/>
        <end position="73"/>
    </location>
</feature>
<comment type="caution">
    <text evidence="2">The sequence shown here is derived from an EMBL/GenBank/DDBJ whole genome shotgun (WGS) entry which is preliminary data.</text>
</comment>
<feature type="compositionally biased region" description="Basic and acidic residues" evidence="1">
    <location>
        <begin position="176"/>
        <end position="189"/>
    </location>
</feature>
<accession>A0A507EI79</accession>
<name>A0A507EI79_9FUNG</name>
<proteinExistence type="predicted"/>
<feature type="compositionally biased region" description="Polar residues" evidence="1">
    <location>
        <begin position="204"/>
        <end position="213"/>
    </location>
</feature>
<feature type="region of interest" description="Disordered" evidence="1">
    <location>
        <begin position="330"/>
        <end position="367"/>
    </location>
</feature>
<dbReference type="Proteomes" id="UP000318582">
    <property type="component" value="Unassembled WGS sequence"/>
</dbReference>
<feature type="compositionally biased region" description="Basic and acidic residues" evidence="1">
    <location>
        <begin position="147"/>
        <end position="166"/>
    </location>
</feature>
<protein>
    <submittedName>
        <fullName evidence="2">Uncharacterized protein</fullName>
    </submittedName>
</protein>
<organism evidence="2 3">
    <name type="scientific">Powellomyces hirtus</name>
    <dbReference type="NCBI Taxonomy" id="109895"/>
    <lineage>
        <taxon>Eukaryota</taxon>
        <taxon>Fungi</taxon>
        <taxon>Fungi incertae sedis</taxon>
        <taxon>Chytridiomycota</taxon>
        <taxon>Chytridiomycota incertae sedis</taxon>
        <taxon>Chytridiomycetes</taxon>
        <taxon>Spizellomycetales</taxon>
        <taxon>Powellomycetaceae</taxon>
        <taxon>Powellomyces</taxon>
    </lineage>
</organism>
<dbReference type="STRING" id="109895.A0A507EI79"/>
<feature type="compositionally biased region" description="Polar residues" evidence="1">
    <location>
        <begin position="272"/>
        <end position="302"/>
    </location>
</feature>
<feature type="compositionally biased region" description="Basic and acidic residues" evidence="1">
    <location>
        <begin position="92"/>
        <end position="110"/>
    </location>
</feature>
<gene>
    <name evidence="2" type="ORF">PhCBS80983_g00068</name>
</gene>
<reference evidence="2 3" key="1">
    <citation type="journal article" date="2019" name="Sci. Rep.">
        <title>Comparative genomics of chytrid fungi reveal insights into the obligate biotrophic and pathogenic lifestyle of Synchytrium endobioticum.</title>
        <authorList>
            <person name="van de Vossenberg B.T.L.H."/>
            <person name="Warris S."/>
            <person name="Nguyen H.D.T."/>
            <person name="van Gent-Pelzer M.P.E."/>
            <person name="Joly D.L."/>
            <person name="van de Geest H.C."/>
            <person name="Bonants P.J.M."/>
            <person name="Smith D.S."/>
            <person name="Levesque C.A."/>
            <person name="van der Lee T.A.J."/>
        </authorList>
    </citation>
    <scope>NUCLEOTIDE SEQUENCE [LARGE SCALE GENOMIC DNA]</scope>
    <source>
        <strain evidence="2 3">CBS 809.83</strain>
    </source>
</reference>
<dbReference type="AlphaFoldDB" id="A0A507EI79"/>
<feature type="region of interest" description="Disordered" evidence="1">
    <location>
        <begin position="35"/>
        <end position="308"/>
    </location>
</feature>
<dbReference type="EMBL" id="QEAQ01000001">
    <property type="protein sequence ID" value="TPX63016.1"/>
    <property type="molecule type" value="Genomic_DNA"/>
</dbReference>
<dbReference type="Pfam" id="PF20566">
    <property type="entry name" value="Eap1"/>
    <property type="match status" value="1"/>
</dbReference>
<keyword evidence="3" id="KW-1185">Reference proteome</keyword>
<feature type="region of interest" description="Disordered" evidence="1">
    <location>
        <begin position="456"/>
        <end position="475"/>
    </location>
</feature>
<feature type="compositionally biased region" description="Basic and acidic residues" evidence="1">
    <location>
        <begin position="331"/>
        <end position="355"/>
    </location>
</feature>